<keyword evidence="1" id="KW-0812">Transmembrane</keyword>
<sequence>MNTVKKGRRKMTVWIIIIFITILIWNFLPPSPGKMPLFYNNNGSIIPDSLSEKIYININGAEIGLLITGRDKTNPVLLFLGGGPGIPEYLLEYLYPSKLADEFVVCYLEYRGTSISYNSNMDADSLTTECYLSDVAAVTEYLKSRFAKEKIYLMGHSFGTFIGIQAAFEHPESYHAYIAVSQIADQAESERLAYQYMLDQYQQMNNLKMVKEFEKYPIATSDSAYEDYCLSSLRDKAMHDLGVGTTHNMKSVITGIFLPSLRCKVYTPLQRINIWRGKKLTAASPVGFDRMQFNAYVEVPCLEVPIYFFGGIHDYTCCYSLQKKYFSRIKAPLKGFYTFNYSAHSPLWEESDRAIEILVHDVLQGTNLLSDKQTQTVIK</sequence>
<dbReference type="InterPro" id="IPR000073">
    <property type="entry name" value="AB_hydrolase_1"/>
</dbReference>
<evidence type="ECO:0000313" key="4">
    <source>
        <dbReference type="Proteomes" id="UP000094869"/>
    </source>
</evidence>
<protein>
    <submittedName>
        <fullName evidence="3">Alpha/beta hydrolase</fullName>
    </submittedName>
</protein>
<keyword evidence="1" id="KW-1133">Transmembrane helix</keyword>
<dbReference type="RefSeq" id="WP_069409853.1">
    <property type="nucleotide sequence ID" value="NZ_DBFYTW010000223.1"/>
</dbReference>
<reference evidence="3 4" key="1">
    <citation type="submission" date="2016-08" db="EMBL/GenBank/DDBJ databases">
        <title>Characterization of Isolates of Eisenbergiella tayi Derived from Blood Cultures, Using Whole Genome Sequencing.</title>
        <authorList>
            <person name="Bernier A.-M."/>
            <person name="Burdz T."/>
            <person name="Wiebe D."/>
            <person name="Bernard K."/>
        </authorList>
    </citation>
    <scope>NUCLEOTIDE SEQUENCE [LARGE SCALE GENOMIC DNA]</scope>
    <source>
        <strain evidence="3 4">NML120146</strain>
    </source>
</reference>
<keyword evidence="1" id="KW-0472">Membrane</keyword>
<dbReference type="GO" id="GO:0016787">
    <property type="term" value="F:hydrolase activity"/>
    <property type="evidence" value="ECO:0007669"/>
    <property type="project" value="UniProtKB-KW"/>
</dbReference>
<name>A0ABX3AKH2_9FIRM</name>
<dbReference type="Proteomes" id="UP000094869">
    <property type="component" value="Unassembled WGS sequence"/>
</dbReference>
<proteinExistence type="predicted"/>
<keyword evidence="4" id="KW-1185">Reference proteome</keyword>
<dbReference type="InterPro" id="IPR029058">
    <property type="entry name" value="AB_hydrolase_fold"/>
</dbReference>
<dbReference type="Pfam" id="PF00561">
    <property type="entry name" value="Abhydrolase_1"/>
    <property type="match status" value="1"/>
</dbReference>
<evidence type="ECO:0000313" key="3">
    <source>
        <dbReference type="EMBL" id="ODR58445.1"/>
    </source>
</evidence>
<evidence type="ECO:0000259" key="2">
    <source>
        <dbReference type="Pfam" id="PF00561"/>
    </source>
</evidence>
<dbReference type="EMBL" id="MEHD01000019">
    <property type="protein sequence ID" value="ODR58445.1"/>
    <property type="molecule type" value="Genomic_DNA"/>
</dbReference>
<dbReference type="SUPFAM" id="SSF53474">
    <property type="entry name" value="alpha/beta-Hydrolases"/>
    <property type="match status" value="1"/>
</dbReference>
<feature type="domain" description="AB hydrolase-1" evidence="2">
    <location>
        <begin position="75"/>
        <end position="206"/>
    </location>
</feature>
<organism evidence="3 4">
    <name type="scientific">Eisenbergiella tayi</name>
    <dbReference type="NCBI Taxonomy" id="1432052"/>
    <lineage>
        <taxon>Bacteria</taxon>
        <taxon>Bacillati</taxon>
        <taxon>Bacillota</taxon>
        <taxon>Clostridia</taxon>
        <taxon>Lachnospirales</taxon>
        <taxon>Lachnospiraceae</taxon>
        <taxon>Eisenbergiella</taxon>
    </lineage>
</organism>
<accession>A0ABX3AKH2</accession>
<feature type="transmembrane region" description="Helical" evidence="1">
    <location>
        <begin position="12"/>
        <end position="28"/>
    </location>
</feature>
<gene>
    <name evidence="3" type="ORF">BEI63_07985</name>
</gene>
<keyword evidence="3" id="KW-0378">Hydrolase</keyword>
<comment type="caution">
    <text evidence="3">The sequence shown here is derived from an EMBL/GenBank/DDBJ whole genome shotgun (WGS) entry which is preliminary data.</text>
</comment>
<dbReference type="Gene3D" id="3.40.50.1820">
    <property type="entry name" value="alpha/beta hydrolase"/>
    <property type="match status" value="1"/>
</dbReference>
<evidence type="ECO:0000256" key="1">
    <source>
        <dbReference type="SAM" id="Phobius"/>
    </source>
</evidence>